<name>A0AA35W2P3_GEOBA</name>
<gene>
    <name evidence="1" type="ORF">GBAR_LOCUS55</name>
</gene>
<evidence type="ECO:0000313" key="2">
    <source>
        <dbReference type="Proteomes" id="UP001174909"/>
    </source>
</evidence>
<reference evidence="1" key="1">
    <citation type="submission" date="2023-03" db="EMBL/GenBank/DDBJ databases">
        <authorList>
            <person name="Steffen K."/>
            <person name="Cardenas P."/>
        </authorList>
    </citation>
    <scope>NUCLEOTIDE SEQUENCE</scope>
</reference>
<sequence length="64" mass="7508">MYSRHLLQEFGHGRPEVGGAESTGCGRWLRVKSVPHFHRTCNSFQCYFRYNLEARRGANCELQY</sequence>
<accession>A0AA35W2P3</accession>
<dbReference type="Proteomes" id="UP001174909">
    <property type="component" value="Unassembled WGS sequence"/>
</dbReference>
<dbReference type="AlphaFoldDB" id="A0AA35W2P3"/>
<dbReference type="EMBL" id="CASHTH010000009">
    <property type="protein sequence ID" value="CAI7988813.1"/>
    <property type="molecule type" value="Genomic_DNA"/>
</dbReference>
<keyword evidence="2" id="KW-1185">Reference proteome</keyword>
<proteinExistence type="predicted"/>
<evidence type="ECO:0000313" key="1">
    <source>
        <dbReference type="EMBL" id="CAI7988813.1"/>
    </source>
</evidence>
<comment type="caution">
    <text evidence="1">The sequence shown here is derived from an EMBL/GenBank/DDBJ whole genome shotgun (WGS) entry which is preliminary data.</text>
</comment>
<organism evidence="1 2">
    <name type="scientific">Geodia barretti</name>
    <name type="common">Barrett's horny sponge</name>
    <dbReference type="NCBI Taxonomy" id="519541"/>
    <lineage>
        <taxon>Eukaryota</taxon>
        <taxon>Metazoa</taxon>
        <taxon>Porifera</taxon>
        <taxon>Demospongiae</taxon>
        <taxon>Heteroscleromorpha</taxon>
        <taxon>Tetractinellida</taxon>
        <taxon>Astrophorina</taxon>
        <taxon>Geodiidae</taxon>
        <taxon>Geodia</taxon>
    </lineage>
</organism>
<protein>
    <submittedName>
        <fullName evidence="1">Uncharacterized protein</fullName>
    </submittedName>
</protein>